<evidence type="ECO:0000313" key="11">
    <source>
        <dbReference type="Proteomes" id="UP001232245"/>
    </source>
</evidence>
<dbReference type="Proteomes" id="UP001232245">
    <property type="component" value="Unassembled WGS sequence"/>
</dbReference>
<sequence length="405" mass="43817">MSFFTIALKDIKIRLFDRKGFVMMLLMPIILTAILGSALSGVFGENGSIPKTTVGIVVLSPDDLLTDQFIHDVLQGDELKESLTVKQIDSKERLQEEVEQQRVDVGLFLPAGWGEGLANGDVHDLTIYHDPEKEIQSKIIQTITTSFVEKATSVSIATGVLTEELATAVPASNQKINIADISMQIADELTKIASSKVDAVTAEKDGKEPISGMQYYAAAMAAMFLLFNITIGAKSIIQERKTETLARLLSSPIRYSSIIFGKFLGTLYYSIIQFFIFVLTTHFLFGVNWGNNLLQIVAIGLAYSISVAGFSMIIAGLLTEEKTADSVGGLGIQILALLGGSMVPLTAFPEGLQRLANIAPNKWALNSFLEVMNGTTWNTLALPIAILILSGLIALILGSLKLKVS</sequence>
<comment type="subcellular location">
    <subcellularLocation>
        <location evidence="1">Cell membrane</location>
        <topology evidence="1">Multi-pass membrane protein</topology>
    </subcellularLocation>
</comment>
<dbReference type="PANTHER" id="PTHR30294">
    <property type="entry name" value="MEMBRANE COMPONENT OF ABC TRANSPORTER YHHJ-RELATED"/>
    <property type="match status" value="1"/>
</dbReference>
<protein>
    <submittedName>
        <fullName evidence="10">ABC-2 type transport system permease protein</fullName>
    </submittedName>
</protein>
<accession>A0ABT9Z527</accession>
<keyword evidence="6 8" id="KW-1133">Transmembrane helix</keyword>
<evidence type="ECO:0000313" key="10">
    <source>
        <dbReference type="EMBL" id="MDQ0226370.1"/>
    </source>
</evidence>
<feature type="transmembrane region" description="Helical" evidence="8">
    <location>
        <begin position="380"/>
        <end position="400"/>
    </location>
</feature>
<evidence type="ECO:0000256" key="3">
    <source>
        <dbReference type="ARBA" id="ARBA00022448"/>
    </source>
</evidence>
<evidence type="ECO:0000256" key="6">
    <source>
        <dbReference type="ARBA" id="ARBA00022989"/>
    </source>
</evidence>
<dbReference type="Pfam" id="PF12698">
    <property type="entry name" value="ABC2_membrane_3"/>
    <property type="match status" value="1"/>
</dbReference>
<evidence type="ECO:0000256" key="8">
    <source>
        <dbReference type="SAM" id="Phobius"/>
    </source>
</evidence>
<feature type="transmembrane region" description="Helical" evidence="8">
    <location>
        <begin position="21"/>
        <end position="43"/>
    </location>
</feature>
<reference evidence="10 11" key="1">
    <citation type="submission" date="2023-07" db="EMBL/GenBank/DDBJ databases">
        <title>Genomic Encyclopedia of Type Strains, Phase IV (KMG-IV): sequencing the most valuable type-strain genomes for metagenomic binning, comparative biology and taxonomic classification.</title>
        <authorList>
            <person name="Goeker M."/>
        </authorList>
    </citation>
    <scope>NUCLEOTIDE SEQUENCE [LARGE SCALE GENOMIC DNA]</scope>
    <source>
        <strain evidence="10 11">DSM 17723</strain>
    </source>
</reference>
<evidence type="ECO:0000256" key="2">
    <source>
        <dbReference type="ARBA" id="ARBA00007783"/>
    </source>
</evidence>
<dbReference type="InterPro" id="IPR013525">
    <property type="entry name" value="ABC2_TM"/>
</dbReference>
<proteinExistence type="inferred from homology"/>
<dbReference type="PROSITE" id="PS51012">
    <property type="entry name" value="ABC_TM2"/>
    <property type="match status" value="1"/>
</dbReference>
<name>A0ABT9Z527_9BACI</name>
<keyword evidence="4" id="KW-1003">Cell membrane</keyword>
<dbReference type="RefSeq" id="WP_174879649.1">
    <property type="nucleotide sequence ID" value="NZ_CADEPK010000033.1"/>
</dbReference>
<keyword evidence="5 8" id="KW-0812">Transmembrane</keyword>
<evidence type="ECO:0000256" key="7">
    <source>
        <dbReference type="ARBA" id="ARBA00023136"/>
    </source>
</evidence>
<dbReference type="PANTHER" id="PTHR30294:SF48">
    <property type="entry name" value="LINEARMYCIN RESISTANCE PERMEASE PROTEIN LNRM"/>
    <property type="match status" value="1"/>
</dbReference>
<organism evidence="10 11">
    <name type="scientific">Metabacillus niabensis</name>
    <dbReference type="NCBI Taxonomy" id="324854"/>
    <lineage>
        <taxon>Bacteria</taxon>
        <taxon>Bacillati</taxon>
        <taxon>Bacillota</taxon>
        <taxon>Bacilli</taxon>
        <taxon>Bacillales</taxon>
        <taxon>Bacillaceae</taxon>
        <taxon>Metabacillus</taxon>
    </lineage>
</organism>
<feature type="transmembrane region" description="Helical" evidence="8">
    <location>
        <begin position="215"/>
        <end position="237"/>
    </location>
</feature>
<evidence type="ECO:0000256" key="4">
    <source>
        <dbReference type="ARBA" id="ARBA00022475"/>
    </source>
</evidence>
<keyword evidence="7 8" id="KW-0472">Membrane</keyword>
<evidence type="ECO:0000259" key="9">
    <source>
        <dbReference type="PROSITE" id="PS51012"/>
    </source>
</evidence>
<feature type="transmembrane region" description="Helical" evidence="8">
    <location>
        <begin position="258"/>
        <end position="284"/>
    </location>
</feature>
<keyword evidence="11" id="KW-1185">Reference proteome</keyword>
<comment type="caution">
    <text evidence="10">The sequence shown here is derived from an EMBL/GenBank/DDBJ whole genome shotgun (WGS) entry which is preliminary data.</text>
</comment>
<comment type="similarity">
    <text evidence="2">Belongs to the ABC-2 integral membrane protein family.</text>
</comment>
<dbReference type="InterPro" id="IPR047817">
    <property type="entry name" value="ABC2_TM_bact-type"/>
</dbReference>
<gene>
    <name evidence="10" type="ORF">J2S02_002715</name>
</gene>
<feature type="domain" description="ABC transmembrane type-2" evidence="9">
    <location>
        <begin position="179"/>
        <end position="405"/>
    </location>
</feature>
<dbReference type="InterPro" id="IPR051449">
    <property type="entry name" value="ABC-2_transporter_component"/>
</dbReference>
<evidence type="ECO:0000256" key="1">
    <source>
        <dbReference type="ARBA" id="ARBA00004651"/>
    </source>
</evidence>
<feature type="transmembrane region" description="Helical" evidence="8">
    <location>
        <begin position="296"/>
        <end position="318"/>
    </location>
</feature>
<dbReference type="EMBL" id="JAUSTZ010000005">
    <property type="protein sequence ID" value="MDQ0226370.1"/>
    <property type="molecule type" value="Genomic_DNA"/>
</dbReference>
<evidence type="ECO:0000256" key="5">
    <source>
        <dbReference type="ARBA" id="ARBA00022692"/>
    </source>
</evidence>
<feature type="transmembrane region" description="Helical" evidence="8">
    <location>
        <begin position="330"/>
        <end position="348"/>
    </location>
</feature>
<keyword evidence="3" id="KW-0813">Transport</keyword>